<keyword evidence="4" id="KW-1185">Reference proteome</keyword>
<dbReference type="EMBL" id="CP087830">
    <property type="protein sequence ID" value="UZA03788.1"/>
    <property type="molecule type" value="Genomic_DNA"/>
</dbReference>
<sequence length="58" mass="7082">MSVDWQRRIDLLKWVPKFGWVKAVFKNNHLSNYGYFKMLANCKSYYKILTHPNYLKVK</sequence>
<gene>
    <name evidence="1" type="ORF">LP092_03275</name>
    <name evidence="2" type="ORF">LP129_03670</name>
</gene>
<evidence type="ECO:0000313" key="4">
    <source>
        <dbReference type="Proteomes" id="UP001163632"/>
    </source>
</evidence>
<dbReference type="AlphaFoldDB" id="A0AAQ2Q4N0"/>
<organism evidence="2 3">
    <name type="scientific">Moraxella bovis</name>
    <dbReference type="NCBI Taxonomy" id="476"/>
    <lineage>
        <taxon>Bacteria</taxon>
        <taxon>Pseudomonadati</taxon>
        <taxon>Pseudomonadota</taxon>
        <taxon>Gammaproteobacteria</taxon>
        <taxon>Moraxellales</taxon>
        <taxon>Moraxellaceae</taxon>
        <taxon>Moraxella</taxon>
    </lineage>
</organism>
<dbReference type="GeneID" id="77189405"/>
<proteinExistence type="predicted"/>
<dbReference type="Proteomes" id="UP001163283">
    <property type="component" value="Chromosome"/>
</dbReference>
<dbReference type="EMBL" id="CP087781">
    <property type="protein sequence ID" value="UZA52259.1"/>
    <property type="molecule type" value="Genomic_DNA"/>
</dbReference>
<protein>
    <submittedName>
        <fullName evidence="2">Uncharacterized protein</fullName>
    </submittedName>
</protein>
<name>A0AAQ2Q4N0_MORBO</name>
<evidence type="ECO:0000313" key="3">
    <source>
        <dbReference type="Proteomes" id="UP001163283"/>
    </source>
</evidence>
<dbReference type="Proteomes" id="UP001163632">
    <property type="component" value="Chromosome"/>
</dbReference>
<accession>A0AAQ2Q4N0</accession>
<evidence type="ECO:0000313" key="1">
    <source>
        <dbReference type="EMBL" id="UZA03788.1"/>
    </source>
</evidence>
<evidence type="ECO:0000313" key="2">
    <source>
        <dbReference type="EMBL" id="UZA52259.1"/>
    </source>
</evidence>
<dbReference type="RefSeq" id="WP_162860350.1">
    <property type="nucleotide sequence ID" value="NZ_CP030241.1"/>
</dbReference>
<reference evidence="2 3" key="1">
    <citation type="journal article" date="2022" name="BMC Microbiol.">
        <title>Whole genome sequencing of Moraxella bovis strains from North America reveals two genotypes with different genetic determinants.</title>
        <authorList>
            <person name="Wynn E.L."/>
            <person name="Hille M.M."/>
            <person name="Loy J.D."/>
            <person name="Schuller G."/>
            <person name="Kuhn K.L."/>
            <person name="Dickey A.M."/>
            <person name="Bono J.L."/>
            <person name="Clawson M.L."/>
        </authorList>
    </citation>
    <scope>NUCLEOTIDE SEQUENCE [LARGE SCALE GENOMIC DNA]</scope>
    <source>
        <strain evidence="1">SAM102599</strain>
        <strain evidence="2 3">SAM57978</strain>
    </source>
</reference>